<dbReference type="Pfam" id="PF04681">
    <property type="entry name" value="Bys1"/>
    <property type="match status" value="1"/>
</dbReference>
<dbReference type="EMBL" id="JAADJZ010000008">
    <property type="protein sequence ID" value="KAF2873030.1"/>
    <property type="molecule type" value="Genomic_DNA"/>
</dbReference>
<dbReference type="OrthoDB" id="3682664at2759"/>
<feature type="non-terminal residue" evidence="1">
    <location>
        <position position="110"/>
    </location>
</feature>
<keyword evidence="2" id="KW-1185">Reference proteome</keyword>
<dbReference type="AlphaFoldDB" id="A0A7C8IFQ0"/>
<proteinExistence type="predicted"/>
<protein>
    <submittedName>
        <fullName evidence="1">Uncharacterized protein</fullName>
    </submittedName>
</protein>
<comment type="caution">
    <text evidence="1">The sequence shown here is derived from an EMBL/GenBank/DDBJ whole genome shotgun (WGS) entry which is preliminary data.</text>
</comment>
<evidence type="ECO:0000313" key="2">
    <source>
        <dbReference type="Proteomes" id="UP000481861"/>
    </source>
</evidence>
<dbReference type="Proteomes" id="UP000481861">
    <property type="component" value="Unassembled WGS sequence"/>
</dbReference>
<evidence type="ECO:0000313" key="1">
    <source>
        <dbReference type="EMBL" id="KAF2873030.1"/>
    </source>
</evidence>
<sequence>IGGYVQNNCPFDIWVRSASCVTTSETPLQVIPANGGKYWNPVRARPDGCGVVMKLTRGPHFHPEYQVEYAIDAIPKLWYNLSIEDGKPSQDVSRFMEAGDGCPKIWCAPG</sequence>
<organism evidence="1 2">
    <name type="scientific">Massariosphaeria phaeospora</name>
    <dbReference type="NCBI Taxonomy" id="100035"/>
    <lineage>
        <taxon>Eukaryota</taxon>
        <taxon>Fungi</taxon>
        <taxon>Dikarya</taxon>
        <taxon>Ascomycota</taxon>
        <taxon>Pezizomycotina</taxon>
        <taxon>Dothideomycetes</taxon>
        <taxon>Pleosporomycetidae</taxon>
        <taxon>Pleosporales</taxon>
        <taxon>Pleosporales incertae sedis</taxon>
        <taxon>Massariosphaeria</taxon>
    </lineage>
</organism>
<dbReference type="InterPro" id="IPR006771">
    <property type="entry name" value="CetA-like"/>
</dbReference>
<accession>A0A7C8IFQ0</accession>
<reference evidence="1 2" key="1">
    <citation type="submission" date="2020-01" db="EMBL/GenBank/DDBJ databases">
        <authorList>
            <consortium name="DOE Joint Genome Institute"/>
            <person name="Haridas S."/>
            <person name="Albert R."/>
            <person name="Binder M."/>
            <person name="Bloem J."/>
            <person name="Labutti K."/>
            <person name="Salamov A."/>
            <person name="Andreopoulos B."/>
            <person name="Baker S.E."/>
            <person name="Barry K."/>
            <person name="Bills G."/>
            <person name="Bluhm B.H."/>
            <person name="Cannon C."/>
            <person name="Castanera R."/>
            <person name="Culley D.E."/>
            <person name="Daum C."/>
            <person name="Ezra D."/>
            <person name="Gonzalez J.B."/>
            <person name="Henrissat B."/>
            <person name="Kuo A."/>
            <person name="Liang C."/>
            <person name="Lipzen A."/>
            <person name="Lutzoni F."/>
            <person name="Magnuson J."/>
            <person name="Mondo S."/>
            <person name="Nolan M."/>
            <person name="Ohm R."/>
            <person name="Pangilinan J."/>
            <person name="Park H.-J.H."/>
            <person name="Ramirez L."/>
            <person name="Alfaro M."/>
            <person name="Sun H."/>
            <person name="Tritt A."/>
            <person name="Yoshinaga Y."/>
            <person name="Zwiers L.-H.L."/>
            <person name="Turgeon B.G."/>
            <person name="Goodwin S.B."/>
            <person name="Spatafora J.W."/>
            <person name="Crous P.W."/>
            <person name="Grigoriev I.V."/>
        </authorList>
    </citation>
    <scope>NUCLEOTIDE SEQUENCE [LARGE SCALE GENOMIC DNA]</scope>
    <source>
        <strain evidence="1 2">CBS 611.86</strain>
    </source>
</reference>
<feature type="non-terminal residue" evidence="1">
    <location>
        <position position="1"/>
    </location>
</feature>
<gene>
    <name evidence="1" type="ORF">BDV95DRAFT_471847</name>
</gene>
<name>A0A7C8IFQ0_9PLEO</name>